<keyword evidence="3" id="KW-1185">Reference proteome</keyword>
<dbReference type="EMBL" id="JBHSXQ010000003">
    <property type="protein sequence ID" value="MFC6905530.1"/>
    <property type="molecule type" value="Genomic_DNA"/>
</dbReference>
<dbReference type="InterPro" id="IPR029063">
    <property type="entry name" value="SAM-dependent_MTases_sf"/>
</dbReference>
<dbReference type="SUPFAM" id="SSF53335">
    <property type="entry name" value="S-adenosyl-L-methionine-dependent methyltransferases"/>
    <property type="match status" value="1"/>
</dbReference>
<dbReference type="PANTHER" id="PTHR43591">
    <property type="entry name" value="METHYLTRANSFERASE"/>
    <property type="match status" value="1"/>
</dbReference>
<dbReference type="Pfam" id="PF13649">
    <property type="entry name" value="Methyltransf_25"/>
    <property type="match status" value="1"/>
</dbReference>
<dbReference type="PANTHER" id="PTHR43591:SF24">
    <property type="entry name" value="2-METHOXY-6-POLYPRENYL-1,4-BENZOQUINOL METHYLASE, MITOCHONDRIAL"/>
    <property type="match status" value="1"/>
</dbReference>
<dbReference type="GO" id="GO:0032259">
    <property type="term" value="P:methylation"/>
    <property type="evidence" value="ECO:0007669"/>
    <property type="project" value="UniProtKB-KW"/>
</dbReference>
<dbReference type="AlphaFoldDB" id="A0ABD5V609"/>
<evidence type="ECO:0000259" key="1">
    <source>
        <dbReference type="Pfam" id="PF13649"/>
    </source>
</evidence>
<organism evidence="2 3">
    <name type="scientific">Halalkalicoccus tibetensis</name>
    <dbReference type="NCBI Taxonomy" id="175632"/>
    <lineage>
        <taxon>Archaea</taxon>
        <taxon>Methanobacteriati</taxon>
        <taxon>Methanobacteriota</taxon>
        <taxon>Stenosarchaea group</taxon>
        <taxon>Halobacteria</taxon>
        <taxon>Halobacteriales</taxon>
        <taxon>Halococcaceae</taxon>
        <taxon>Halalkalicoccus</taxon>
    </lineage>
</organism>
<dbReference type="RefSeq" id="WP_340604052.1">
    <property type="nucleotide sequence ID" value="NZ_JBBMXV010000003.1"/>
</dbReference>
<feature type="domain" description="Methyltransferase" evidence="1">
    <location>
        <begin position="38"/>
        <end position="129"/>
    </location>
</feature>
<protein>
    <submittedName>
        <fullName evidence="2">Class I SAM-dependent methyltransferase</fullName>
        <ecNumber evidence="2">2.1.1.-</ecNumber>
    </submittedName>
</protein>
<proteinExistence type="predicted"/>
<dbReference type="Gene3D" id="3.40.50.150">
    <property type="entry name" value="Vaccinia Virus protein VP39"/>
    <property type="match status" value="1"/>
</dbReference>
<dbReference type="EC" id="2.1.1.-" evidence="2"/>
<keyword evidence="2" id="KW-0808">Transferase</keyword>
<evidence type="ECO:0000313" key="2">
    <source>
        <dbReference type="EMBL" id="MFC6905530.1"/>
    </source>
</evidence>
<comment type="caution">
    <text evidence="2">The sequence shown here is derived from an EMBL/GenBank/DDBJ whole genome shotgun (WGS) entry which is preliminary data.</text>
</comment>
<gene>
    <name evidence="2" type="ORF">ACFQGH_10020</name>
</gene>
<evidence type="ECO:0000313" key="3">
    <source>
        <dbReference type="Proteomes" id="UP001596312"/>
    </source>
</evidence>
<name>A0ABD5V609_9EURY</name>
<dbReference type="Proteomes" id="UP001596312">
    <property type="component" value="Unassembled WGS sequence"/>
</dbReference>
<keyword evidence="2" id="KW-0489">Methyltransferase</keyword>
<accession>A0ABD5V609</accession>
<dbReference type="GO" id="GO:0008168">
    <property type="term" value="F:methyltransferase activity"/>
    <property type="evidence" value="ECO:0007669"/>
    <property type="project" value="UniProtKB-KW"/>
</dbReference>
<reference evidence="2 3" key="1">
    <citation type="journal article" date="2019" name="Int. J. Syst. Evol. Microbiol.">
        <title>The Global Catalogue of Microorganisms (GCM) 10K type strain sequencing project: providing services to taxonomists for standard genome sequencing and annotation.</title>
        <authorList>
            <consortium name="The Broad Institute Genomics Platform"/>
            <consortium name="The Broad Institute Genome Sequencing Center for Infectious Disease"/>
            <person name="Wu L."/>
            <person name="Ma J."/>
        </authorList>
    </citation>
    <scope>NUCLEOTIDE SEQUENCE [LARGE SCALE GENOMIC DNA]</scope>
    <source>
        <strain evidence="2 3">CGMCC 1.3240</strain>
    </source>
</reference>
<dbReference type="CDD" id="cd02440">
    <property type="entry name" value="AdoMet_MTases"/>
    <property type="match status" value="1"/>
</dbReference>
<sequence>MTEFRNTAQPDRDWWDTLWPGPRDTLESLGTGDCGSLVDICCGDGHFTVPAADLVSGPVYGVDLDPELLEALEARLETERIETVEGDAMALPDLLPEPVGCALLANTLHGVPEKRALAEAVAAVLEPDGRFVVINWVDAPPEETWVLDEPRGPPAELRMTPKETVEAIEPAGFDARETVSVSPHHYAVTFDLSAHRG</sequence>
<dbReference type="InterPro" id="IPR041698">
    <property type="entry name" value="Methyltransf_25"/>
</dbReference>